<reference evidence="8 9" key="1">
    <citation type="submission" date="2009-06" db="EMBL/GenBank/DDBJ databases">
        <title>The Genome Sequence of Loxodonta africana (African elephant).</title>
        <authorList>
            <person name="Di Palma F."/>
            <person name="Heiman D."/>
            <person name="Young S."/>
            <person name="Johnson J."/>
            <person name="Lander E.S."/>
            <person name="Lindblad-Toh K."/>
        </authorList>
    </citation>
    <scope>NUCLEOTIDE SEQUENCE [LARGE SCALE GENOMIC DNA]</scope>
    <source>
        <strain evidence="8 9">Isolate ISIS603380</strain>
    </source>
</reference>
<gene>
    <name evidence="8" type="primary">MS4A10</name>
</gene>
<reference evidence="8" key="3">
    <citation type="submission" date="2025-09" db="UniProtKB">
        <authorList>
            <consortium name="Ensembl"/>
        </authorList>
    </citation>
    <scope>IDENTIFICATION</scope>
    <source>
        <strain evidence="8">Isolate ISIS603380</strain>
    </source>
</reference>
<organism evidence="8 9">
    <name type="scientific">Loxodonta africana</name>
    <name type="common">African elephant</name>
    <dbReference type="NCBI Taxonomy" id="9785"/>
    <lineage>
        <taxon>Eukaryota</taxon>
        <taxon>Metazoa</taxon>
        <taxon>Chordata</taxon>
        <taxon>Craniata</taxon>
        <taxon>Vertebrata</taxon>
        <taxon>Euteleostomi</taxon>
        <taxon>Mammalia</taxon>
        <taxon>Eutheria</taxon>
        <taxon>Afrotheria</taxon>
        <taxon>Proboscidea</taxon>
        <taxon>Elephantidae</taxon>
        <taxon>Loxodonta</taxon>
    </lineage>
</organism>
<keyword evidence="4 7" id="KW-1133">Transmembrane helix</keyword>
<dbReference type="Proteomes" id="UP000007646">
    <property type="component" value="Unassembled WGS sequence"/>
</dbReference>
<dbReference type="GO" id="GO:0007166">
    <property type="term" value="P:cell surface receptor signaling pathway"/>
    <property type="evidence" value="ECO:0007669"/>
    <property type="project" value="TreeGrafter"/>
</dbReference>
<evidence type="ECO:0000256" key="6">
    <source>
        <dbReference type="SAM" id="MobiDB-lite"/>
    </source>
</evidence>
<dbReference type="InterPro" id="IPR007237">
    <property type="entry name" value="CD20-like"/>
</dbReference>
<evidence type="ECO:0000256" key="2">
    <source>
        <dbReference type="ARBA" id="ARBA00009565"/>
    </source>
</evidence>
<evidence type="ECO:0000256" key="3">
    <source>
        <dbReference type="ARBA" id="ARBA00022692"/>
    </source>
</evidence>
<protein>
    <submittedName>
        <fullName evidence="8">Membrane spanning 4-domains A10</fullName>
    </submittedName>
</protein>
<evidence type="ECO:0000256" key="7">
    <source>
        <dbReference type="SAM" id="Phobius"/>
    </source>
</evidence>
<keyword evidence="9" id="KW-1185">Reference proteome</keyword>
<dbReference type="PANTHER" id="PTHR23320:SF5">
    <property type="entry name" value="MEMBRANE-SPANNING 4-DOMAINS SUBFAMILY A MEMBER 10"/>
    <property type="match status" value="1"/>
</dbReference>
<dbReference type="GeneTree" id="ENSGT00390000010921"/>
<feature type="transmembrane region" description="Helical" evidence="7">
    <location>
        <begin position="88"/>
        <end position="110"/>
    </location>
</feature>
<dbReference type="Ensembl" id="ENSLAFT00000025810.1">
    <property type="protein sequence ID" value="ENSLAFP00000027570.1"/>
    <property type="gene ID" value="ENSLAFG00000031997.1"/>
</dbReference>
<keyword evidence="3 7" id="KW-0812">Transmembrane</keyword>
<evidence type="ECO:0000256" key="1">
    <source>
        <dbReference type="ARBA" id="ARBA00004141"/>
    </source>
</evidence>
<feature type="transmembrane region" description="Helical" evidence="7">
    <location>
        <begin position="117"/>
        <end position="137"/>
    </location>
</feature>
<reference evidence="8" key="2">
    <citation type="submission" date="2025-08" db="UniProtKB">
        <authorList>
            <consortium name="Ensembl"/>
        </authorList>
    </citation>
    <scope>IDENTIFICATION</scope>
    <source>
        <strain evidence="8">Isolate ISIS603380</strain>
    </source>
</reference>
<comment type="subcellular location">
    <subcellularLocation>
        <location evidence="1">Membrane</location>
        <topology evidence="1">Multi-pass membrane protein</topology>
    </subcellularLocation>
</comment>
<evidence type="ECO:0000256" key="5">
    <source>
        <dbReference type="ARBA" id="ARBA00023136"/>
    </source>
</evidence>
<dbReference type="GO" id="GO:0005886">
    <property type="term" value="C:plasma membrane"/>
    <property type="evidence" value="ECO:0007669"/>
    <property type="project" value="TreeGrafter"/>
</dbReference>
<dbReference type="OMA" id="AWRGDCP"/>
<dbReference type="PANTHER" id="PTHR23320">
    <property type="entry name" value="MEMBRANE-SPANNING 4-DOMAINS SUBFAMILY A MS4A -RELATED"/>
    <property type="match status" value="1"/>
</dbReference>
<name>G3UIB2_LOXAF</name>
<keyword evidence="5 7" id="KW-0472">Membrane</keyword>
<evidence type="ECO:0000313" key="9">
    <source>
        <dbReference type="Proteomes" id="UP000007646"/>
    </source>
</evidence>
<accession>G3UIB2</accession>
<proteinExistence type="inferred from homology"/>
<feature type="region of interest" description="Disordered" evidence="6">
    <location>
        <begin position="1"/>
        <end position="21"/>
    </location>
</feature>
<dbReference type="InParanoid" id="G3UIB2"/>
<feature type="transmembrane region" description="Helical" evidence="7">
    <location>
        <begin position="54"/>
        <end position="76"/>
    </location>
</feature>
<dbReference type="InterPro" id="IPR030417">
    <property type="entry name" value="MS4A"/>
</dbReference>
<sequence length="228" mass="25278">RAPKDIPSSRAGWLPSWQPLGPPHPDQNVILPEFLPPSWRQEKAQKRSSLLKELGASQVILALLHLLIGAYLASVVQTLHLVTLRCWYPFWGAASFLISGILAIAVAAFAKTYLKTLCLTMNLISFFCVLCGIFVIIKDLFLESPFETPVWSTFPSSTVHIQRLELALLCFSYLELFLPGPTAVVAWRNHRLSAEEMNDLSLVPDPPLAFNGLLVGPPPSYEDVTQGN</sequence>
<comment type="similarity">
    <text evidence="2">Belongs to the MS4A family.</text>
</comment>
<dbReference type="eggNOG" id="ENOG502SH2M">
    <property type="taxonomic scope" value="Eukaryota"/>
</dbReference>
<evidence type="ECO:0000256" key="4">
    <source>
        <dbReference type="ARBA" id="ARBA00022989"/>
    </source>
</evidence>
<dbReference type="AlphaFoldDB" id="G3UIB2"/>
<dbReference type="Pfam" id="PF04103">
    <property type="entry name" value="CD20"/>
    <property type="match status" value="1"/>
</dbReference>
<dbReference type="HOGENOM" id="CLU_1041911_0_0_1"/>
<evidence type="ECO:0000313" key="8">
    <source>
        <dbReference type="Ensembl" id="ENSLAFP00000027570.1"/>
    </source>
</evidence>